<dbReference type="InterPro" id="IPR043774">
    <property type="entry name" value="DUF5717_C"/>
</dbReference>
<feature type="domain" description="DUF5717" evidence="2">
    <location>
        <begin position="880"/>
        <end position="1179"/>
    </location>
</feature>
<dbReference type="Pfam" id="PF18983">
    <property type="entry name" value="DUF5717"/>
    <property type="match status" value="1"/>
</dbReference>
<reference evidence="4 5" key="1">
    <citation type="submission" date="2011-10" db="EMBL/GenBank/DDBJ databases">
        <title>The Genome Sequence of Lachnospiraceae bacterium ACC2.</title>
        <authorList>
            <consortium name="The Broad Institute Genome Sequencing Platform"/>
            <person name="Earl A."/>
            <person name="Ward D."/>
            <person name="Feldgarden M."/>
            <person name="Gevers D."/>
            <person name="Sizova M."/>
            <person name="Hazen A."/>
            <person name="Epstein S."/>
            <person name="Young S.K."/>
            <person name="Zeng Q."/>
            <person name="Gargeya S."/>
            <person name="Fitzgerald M."/>
            <person name="Haas B."/>
            <person name="Abouelleil A."/>
            <person name="Alvarado L."/>
            <person name="Arachchi H.M."/>
            <person name="Berlin A."/>
            <person name="Brown A."/>
            <person name="Chapman S.B."/>
            <person name="Chen Z."/>
            <person name="Dunbar C."/>
            <person name="Freedman E."/>
            <person name="Gearin G."/>
            <person name="Goldberg J."/>
            <person name="Griggs A."/>
            <person name="Gujja S."/>
            <person name="Heiman D."/>
            <person name="Howarth C."/>
            <person name="Larson L."/>
            <person name="Lui A."/>
            <person name="MacDonald P.J.P."/>
            <person name="Montmayeur A."/>
            <person name="Murphy C."/>
            <person name="Neiman D."/>
            <person name="Pearson M."/>
            <person name="Priest M."/>
            <person name="Roberts A."/>
            <person name="Saif S."/>
            <person name="Shea T."/>
            <person name="Shenoy N."/>
            <person name="Sisk P."/>
            <person name="Stolte C."/>
            <person name="Sykes S."/>
            <person name="Wortman J."/>
            <person name="Nusbaum C."/>
            <person name="Birren B."/>
        </authorList>
    </citation>
    <scope>NUCLEOTIDE SEQUENCE [LARGE SCALE GENOMIC DNA]</scope>
    <source>
        <strain evidence="4 5">ACC2</strain>
    </source>
</reference>
<dbReference type="EMBL" id="AGEL01000006">
    <property type="protein sequence ID" value="EHO17011.1"/>
    <property type="molecule type" value="Genomic_DNA"/>
</dbReference>
<dbReference type="Pfam" id="PF18984">
    <property type="entry name" value="DUF5717_N"/>
    <property type="match status" value="1"/>
</dbReference>
<accession>A0AA36Y4Z4</accession>
<dbReference type="InterPro" id="IPR043775">
    <property type="entry name" value="DUF5717_N"/>
</dbReference>
<feature type="domain" description="DUF5717" evidence="3">
    <location>
        <begin position="1"/>
        <end position="875"/>
    </location>
</feature>
<gene>
    <name evidence="4" type="ORF">HMPREF9623_00610</name>
</gene>
<protein>
    <recommendedName>
        <fullName evidence="6">DUF5717 domain-containing protein</fullName>
    </recommendedName>
</protein>
<dbReference type="RefSeq" id="WP_009532443.1">
    <property type="nucleotide sequence ID" value="NZ_JH590862.1"/>
</dbReference>
<organism evidence="4 5">
    <name type="scientific">Stomatobaculum longum</name>
    <dbReference type="NCBI Taxonomy" id="796942"/>
    <lineage>
        <taxon>Bacteria</taxon>
        <taxon>Bacillati</taxon>
        <taxon>Bacillota</taxon>
        <taxon>Clostridia</taxon>
        <taxon>Lachnospirales</taxon>
        <taxon>Lachnospiraceae</taxon>
        <taxon>Stomatobaculum</taxon>
    </lineage>
</organism>
<keyword evidence="5" id="KW-1185">Reference proteome</keyword>
<comment type="caution">
    <text evidence="4">The sequence shown here is derived from an EMBL/GenBank/DDBJ whole genome shotgun (WGS) entry which is preliminary data.</text>
</comment>
<keyword evidence="1" id="KW-0175">Coiled coil</keyword>
<evidence type="ECO:0000259" key="2">
    <source>
        <dbReference type="Pfam" id="PF18983"/>
    </source>
</evidence>
<evidence type="ECO:0008006" key="6">
    <source>
        <dbReference type="Google" id="ProtNLM"/>
    </source>
</evidence>
<dbReference type="GeneID" id="86940390"/>
<name>A0AA36Y4Z4_9FIRM</name>
<evidence type="ECO:0000256" key="1">
    <source>
        <dbReference type="SAM" id="Coils"/>
    </source>
</evidence>
<dbReference type="Proteomes" id="UP000018466">
    <property type="component" value="Unassembled WGS sequence"/>
</dbReference>
<dbReference type="AlphaFoldDB" id="A0AA36Y4Z4"/>
<feature type="coiled-coil region" evidence="1">
    <location>
        <begin position="321"/>
        <end position="348"/>
    </location>
</feature>
<evidence type="ECO:0000313" key="4">
    <source>
        <dbReference type="EMBL" id="EHO17011.1"/>
    </source>
</evidence>
<proteinExistence type="predicted"/>
<evidence type="ECO:0000259" key="3">
    <source>
        <dbReference type="Pfam" id="PF18984"/>
    </source>
</evidence>
<evidence type="ECO:0000313" key="5">
    <source>
        <dbReference type="Proteomes" id="UP000018466"/>
    </source>
</evidence>
<sequence length="1203" mass="135918">MRERINRLARGVLNSEVPVLSVRPENLRLSVRRGEMLSAEFHADSDNGIQLKGLAYSDDIRVRVLTDSFGGVKNRIRLTVDARYLEVGDELTGRLLLVTDGGEKTVPYCFTVTDQQGSELLERLKTTEDFAKVAKTDREAALRIFAYREFWRAPFLRDPERSALYRAFAKSRDAACGMDAFLEALGARQGDSFRATAKVTTLPRAARSGHVFLESRDTLLLPVTVEAQAAFLLTPQRRIAPEKLCGAPYSYRFDIDRSALHEGKNFGALLFRSGETEQVVPISLKAGAAERRGFAPQNQATELREGRHMLHYRHAHALFLLTGRREQLGEAEAALREAEHEKEIDAQRSALYTAELLAARGNTARAQQYLDALDGTFSGIRVAGTERLKMYLADSLKSLLSGDEHRKNRTAERVEREIVREGKAELLPVLLLLVPEYPTARAAKWEKLLKHCYRQGSRSVYLYALLARAFRERREALTDLTPVSLAALRFLLREQAMTKTVARRVVALATETTAQQPGETLRVLRAVYEKLPQRELLEVFVRSALRRRATDRTAYGWYCEAVRQDLRIPGLYEALLASMPEDAAEPLPHELLLYFLFDNTLGEESLVKLYRKVCERRLEEPEIWREYRREIEDFGLRKLLAGEVSRSLAPIYEALLWNGMIDEKLAAVLPRILQTQYVAAPRAEDRRLVAVYPELEEEETADFLAGEAYLPIYSPQALLLTEDSAGNRRAPKGLERKVLFDLPQYLAQCEALQPEQPAVLLRKLDELLQRASEANENLDDEGVRTLRFGLEHMPLAESCKGRIRAALLANKSRCEGYLQRSDKADFTEKERAEIFSLLVQREKWQEAYELLQEYLPRELEPDALARLVSYLVQADKAPSDELFRKLALAVFRAGKADRAILGYLAAHYNGGIGEMRSLLHAVTEQGAEPADLPTRVLAGQLFLGDRSEIRWVFACCEQRGAVERELAEAYFTVCAGEYLLSDIPLTSDQARAMEDYAEQMTKVPRLYACALLHYYVSLDALGAREKTLAERFLQMLAEQDIFLPESKQLAGKVRLPDALLERSLFSFRGEEGKRYIVESRVLPGETAFRRADCTELFGRIYLRSSVLFSGETEEYRVLDAESGEVVRRTVLRESTERISRGSAYARLNRFGELLGGAEEELKAELSAYAAAREARSELFSFGADSMASLMTQRGAEVDAVSGN</sequence>